<keyword evidence="2" id="KW-1185">Reference proteome</keyword>
<evidence type="ECO:0008006" key="3">
    <source>
        <dbReference type="Google" id="ProtNLM"/>
    </source>
</evidence>
<dbReference type="InterPro" id="IPR007948">
    <property type="entry name" value="DUF736"/>
</dbReference>
<proteinExistence type="predicted"/>
<comment type="caution">
    <text evidence="1">The sequence shown here is derived from an EMBL/GenBank/DDBJ whole genome shotgun (WGS) entry which is preliminary data.</text>
</comment>
<organism evidence="1 2">
    <name type="scientific">Bradyrhizobium ivorense</name>
    <dbReference type="NCBI Taxonomy" id="2511166"/>
    <lineage>
        <taxon>Bacteria</taxon>
        <taxon>Pseudomonadati</taxon>
        <taxon>Pseudomonadota</taxon>
        <taxon>Alphaproteobacteria</taxon>
        <taxon>Hyphomicrobiales</taxon>
        <taxon>Nitrobacteraceae</taxon>
        <taxon>Bradyrhizobium</taxon>
    </lineage>
</organism>
<evidence type="ECO:0000313" key="2">
    <source>
        <dbReference type="Proteomes" id="UP000328092"/>
    </source>
</evidence>
<evidence type="ECO:0000313" key="1">
    <source>
        <dbReference type="EMBL" id="VIO78993.1"/>
    </source>
</evidence>
<dbReference type="EMBL" id="CAADFC020000032">
    <property type="protein sequence ID" value="VIO78993.1"/>
    <property type="molecule type" value="Genomic_DNA"/>
</dbReference>
<sequence length="115" mass="12512">MGAARANQTEIIMATIGTFTASDTGYTGSIKTLTLNIKAKLVAAEKDNDKAPDYRIFAGATEFGAAWKKTVRDSEREYLSVKLDDPSFPAPIYASLVKVEGEEGFSLIWSRRSGD</sequence>
<reference evidence="1" key="1">
    <citation type="submission" date="2019-02" db="EMBL/GenBank/DDBJ databases">
        <authorList>
            <person name="Pothier F.J."/>
        </authorList>
    </citation>
    <scope>NUCLEOTIDE SEQUENCE</scope>
    <source>
        <strain evidence="1">CI-1B</strain>
    </source>
</reference>
<name>A0A508TXL0_9BRAD</name>
<accession>A0A508TXL0</accession>
<dbReference type="Pfam" id="PF05284">
    <property type="entry name" value="DUF736"/>
    <property type="match status" value="1"/>
</dbReference>
<gene>
    <name evidence="1" type="ORF">CI1B_76260</name>
</gene>
<protein>
    <recommendedName>
        <fullName evidence="3">DUF736 domain-containing protein</fullName>
    </recommendedName>
</protein>
<dbReference type="AlphaFoldDB" id="A0A508TXL0"/>
<dbReference type="Proteomes" id="UP000328092">
    <property type="component" value="Unassembled WGS sequence"/>
</dbReference>